<organism evidence="1">
    <name type="scientific">Aphanomyces invadans</name>
    <dbReference type="NCBI Taxonomy" id="157072"/>
    <lineage>
        <taxon>Eukaryota</taxon>
        <taxon>Sar</taxon>
        <taxon>Stramenopiles</taxon>
        <taxon>Oomycota</taxon>
        <taxon>Saprolegniomycetes</taxon>
        <taxon>Saprolegniales</taxon>
        <taxon>Verrucalvaceae</taxon>
        <taxon>Aphanomyces</taxon>
    </lineage>
</organism>
<name>A0A024T807_9STRA</name>
<dbReference type="VEuPathDB" id="FungiDB:H310_15143"/>
<evidence type="ECO:0000313" key="1">
    <source>
        <dbReference type="EMBL" id="ETV90024.1"/>
    </source>
</evidence>
<dbReference type="AlphaFoldDB" id="A0A024T807"/>
<proteinExistence type="predicted"/>
<accession>A0A024T807</accession>
<dbReference type="GeneID" id="20092193"/>
<reference evidence="1" key="1">
    <citation type="submission" date="2013-12" db="EMBL/GenBank/DDBJ databases">
        <title>The Genome Sequence of Aphanomyces invadans NJM9701.</title>
        <authorList>
            <consortium name="The Broad Institute Genomics Platform"/>
            <person name="Russ C."/>
            <person name="Tyler B."/>
            <person name="van West P."/>
            <person name="Dieguez-Uribeondo J."/>
            <person name="Young S.K."/>
            <person name="Zeng Q."/>
            <person name="Gargeya S."/>
            <person name="Fitzgerald M."/>
            <person name="Abouelleil A."/>
            <person name="Alvarado L."/>
            <person name="Chapman S.B."/>
            <person name="Gainer-Dewar J."/>
            <person name="Goldberg J."/>
            <person name="Griggs A."/>
            <person name="Gujja S."/>
            <person name="Hansen M."/>
            <person name="Howarth C."/>
            <person name="Imamovic A."/>
            <person name="Ireland A."/>
            <person name="Larimer J."/>
            <person name="McCowan C."/>
            <person name="Murphy C."/>
            <person name="Pearson M."/>
            <person name="Poon T.W."/>
            <person name="Priest M."/>
            <person name="Roberts A."/>
            <person name="Saif S."/>
            <person name="Shea T."/>
            <person name="Sykes S."/>
            <person name="Wortman J."/>
            <person name="Nusbaum C."/>
            <person name="Birren B."/>
        </authorList>
    </citation>
    <scope>NUCLEOTIDE SEQUENCE [LARGE SCALE GENOMIC DNA]</scope>
    <source>
        <strain evidence="1">NJM9701</strain>
    </source>
</reference>
<protein>
    <submittedName>
        <fullName evidence="1">Uncharacterized protein</fullName>
    </submittedName>
</protein>
<dbReference type="EMBL" id="KI914140">
    <property type="protein sequence ID" value="ETV90024.1"/>
    <property type="molecule type" value="Genomic_DNA"/>
</dbReference>
<dbReference type="RefSeq" id="XP_008881345.1">
    <property type="nucleotide sequence ID" value="XM_008883123.1"/>
</dbReference>
<dbReference type="OrthoDB" id="79295at2759"/>
<sequence length="99" mass="10734">MHYEKSGDQFVGRVVAGLPLNSADFAVLPPHFATAGNLVLGLASIVHHADFLRTTLPSSHPVLHTAIFRDNFMISNLKALVRTTSKAMKPTGLPPYVEI</sequence>
<gene>
    <name evidence="1" type="ORF">H310_15143</name>
</gene>